<dbReference type="Pfam" id="PF09262">
    <property type="entry name" value="PEX-1N"/>
    <property type="match status" value="1"/>
</dbReference>
<keyword evidence="5" id="KW-0547">Nucleotide-binding</keyword>
<evidence type="ECO:0000256" key="1">
    <source>
        <dbReference type="ARBA" id="ARBA00004370"/>
    </source>
</evidence>
<comment type="caution">
    <text evidence="15">The sequence shown here is derived from an EMBL/GenBank/DDBJ whole genome shotgun (WGS) entry which is preliminary data.</text>
</comment>
<keyword evidence="9" id="KW-0472">Membrane</keyword>
<dbReference type="SUPFAM" id="SSF52540">
    <property type="entry name" value="P-loop containing nucleoside triphosphate hydrolases"/>
    <property type="match status" value="2"/>
</dbReference>
<dbReference type="EMBL" id="QJNU01000225">
    <property type="protein sequence ID" value="RYP04142.1"/>
    <property type="molecule type" value="Genomic_DNA"/>
</dbReference>
<feature type="region of interest" description="Disordered" evidence="13">
    <location>
        <begin position="718"/>
        <end position="766"/>
    </location>
</feature>
<dbReference type="InterPro" id="IPR009010">
    <property type="entry name" value="Asp_de-COase-like_dom_sf"/>
</dbReference>
<dbReference type="Pfam" id="PF00004">
    <property type="entry name" value="AAA"/>
    <property type="match status" value="2"/>
</dbReference>
<feature type="compositionally biased region" description="Low complexity" evidence="13">
    <location>
        <begin position="241"/>
        <end position="253"/>
    </location>
</feature>
<keyword evidence="3" id="KW-0813">Transport</keyword>
<evidence type="ECO:0000256" key="3">
    <source>
        <dbReference type="ARBA" id="ARBA00022448"/>
    </source>
</evidence>
<evidence type="ECO:0000256" key="11">
    <source>
        <dbReference type="ARBA" id="ARBA00034532"/>
    </source>
</evidence>
<dbReference type="Gene3D" id="3.10.330.10">
    <property type="match status" value="1"/>
</dbReference>
<keyword evidence="6" id="KW-0378">Hydrolase</keyword>
<dbReference type="SMART" id="SM00382">
    <property type="entry name" value="AAA"/>
    <property type="match status" value="2"/>
</dbReference>
<dbReference type="Gene3D" id="3.40.50.300">
    <property type="entry name" value="P-loop containing nucleotide triphosphate hydrolases"/>
    <property type="match status" value="2"/>
</dbReference>
<dbReference type="PANTHER" id="PTHR23077">
    <property type="entry name" value="AAA-FAMILY ATPASE"/>
    <property type="match status" value="1"/>
</dbReference>
<dbReference type="InterPro" id="IPR027417">
    <property type="entry name" value="P-loop_NTPase"/>
</dbReference>
<evidence type="ECO:0000256" key="8">
    <source>
        <dbReference type="ARBA" id="ARBA00022927"/>
    </source>
</evidence>
<dbReference type="InterPro" id="IPR050168">
    <property type="entry name" value="AAA_ATPase_domain"/>
</dbReference>
<name>A0A4Q4TDT1_9PEZI</name>
<dbReference type="PROSITE" id="PS00674">
    <property type="entry name" value="AAA"/>
    <property type="match status" value="1"/>
</dbReference>
<dbReference type="InterPro" id="IPR029067">
    <property type="entry name" value="CDC48_domain_2-like_sf"/>
</dbReference>
<evidence type="ECO:0000256" key="9">
    <source>
        <dbReference type="ARBA" id="ARBA00023136"/>
    </source>
</evidence>
<feature type="region of interest" description="Disordered" evidence="13">
    <location>
        <begin position="1102"/>
        <end position="1128"/>
    </location>
</feature>
<accession>A0A4Q4TDT1</accession>
<dbReference type="GO" id="GO:0016887">
    <property type="term" value="F:ATP hydrolysis activity"/>
    <property type="evidence" value="ECO:0007669"/>
    <property type="project" value="InterPro"/>
</dbReference>
<dbReference type="FunFam" id="3.40.50.300:FF:001529">
    <property type="entry name" value="Peroxisome biosynthesis protein-like protein (PAS1/Peroxin-1)"/>
    <property type="match status" value="1"/>
</dbReference>
<organism evidence="15 16">
    <name type="scientific">Monosporascus ibericus</name>
    <dbReference type="NCBI Taxonomy" id="155417"/>
    <lineage>
        <taxon>Eukaryota</taxon>
        <taxon>Fungi</taxon>
        <taxon>Dikarya</taxon>
        <taxon>Ascomycota</taxon>
        <taxon>Pezizomycotina</taxon>
        <taxon>Sordariomycetes</taxon>
        <taxon>Xylariomycetidae</taxon>
        <taxon>Xylariales</taxon>
        <taxon>Xylariales incertae sedis</taxon>
        <taxon>Monosporascus</taxon>
    </lineage>
</organism>
<gene>
    <name evidence="15" type="ORF">DL764_004641</name>
</gene>
<feature type="compositionally biased region" description="Polar residues" evidence="13">
    <location>
        <begin position="755"/>
        <end position="764"/>
    </location>
</feature>
<keyword evidence="8" id="KW-0653">Protein transport</keyword>
<dbReference type="Gene3D" id="1.10.8.60">
    <property type="match status" value="2"/>
</dbReference>
<feature type="compositionally biased region" description="Gly residues" evidence="13">
    <location>
        <begin position="741"/>
        <end position="751"/>
    </location>
</feature>
<reference evidence="15 16" key="1">
    <citation type="submission" date="2018-06" db="EMBL/GenBank/DDBJ databases">
        <title>Complete Genomes of Monosporascus.</title>
        <authorList>
            <person name="Robinson A.J."/>
            <person name="Natvig D.O."/>
        </authorList>
    </citation>
    <scope>NUCLEOTIDE SEQUENCE [LARGE SCALE GENOMIC DNA]</scope>
    <source>
        <strain evidence="15 16">CBS 110550</strain>
    </source>
</reference>
<dbReference type="InterPro" id="IPR015342">
    <property type="entry name" value="PEX1-N_C-lobe"/>
</dbReference>
<dbReference type="FunFam" id="3.40.50.300:FF:000149">
    <property type="entry name" value="Nuclear valosin-containing protein-like"/>
    <property type="match status" value="1"/>
</dbReference>
<dbReference type="SUPFAM" id="SSF54585">
    <property type="entry name" value="Cdc48 domain 2-like"/>
    <property type="match status" value="1"/>
</dbReference>
<dbReference type="GO" id="GO:0016558">
    <property type="term" value="P:protein import into peroxisome matrix"/>
    <property type="evidence" value="ECO:0007669"/>
    <property type="project" value="TreeGrafter"/>
</dbReference>
<feature type="region of interest" description="Disordered" evidence="13">
    <location>
        <begin position="235"/>
        <end position="266"/>
    </location>
</feature>
<evidence type="ECO:0000259" key="14">
    <source>
        <dbReference type="SMART" id="SM00382"/>
    </source>
</evidence>
<feature type="domain" description="AAA+ ATPase" evidence="14">
    <location>
        <begin position="552"/>
        <end position="703"/>
    </location>
</feature>
<comment type="subcellular location">
    <subcellularLocation>
        <location evidence="1">Membrane</location>
    </subcellularLocation>
</comment>
<keyword evidence="16" id="KW-1185">Reference proteome</keyword>
<dbReference type="CDD" id="cd19526">
    <property type="entry name" value="RecA-like_PEX1_r2"/>
    <property type="match status" value="1"/>
</dbReference>
<dbReference type="Proteomes" id="UP000293360">
    <property type="component" value="Unassembled WGS sequence"/>
</dbReference>
<dbReference type="SUPFAM" id="SSF50692">
    <property type="entry name" value="ADC-like"/>
    <property type="match status" value="1"/>
</dbReference>
<feature type="region of interest" description="Disordered" evidence="13">
    <location>
        <begin position="1188"/>
        <end position="1233"/>
    </location>
</feature>
<dbReference type="Pfam" id="PF17862">
    <property type="entry name" value="AAA_lid_3"/>
    <property type="match status" value="1"/>
</dbReference>
<dbReference type="STRING" id="155417.A0A4Q4TDT1"/>
<sequence length="1291" mass="138398">MAPTQRRNAQSTAAEISLVHLKNCLVNLPSSLVNLLVTVNTPAQNVIVELNYRVPSSANGSAQGAGGSSSQRSVYVGWTGMPSKRKILPIVGRDGINTTRGSGRDQEVASVEIDATLAATLGLSDGQKVMAIIHVDPPLAHTVNIEPLTADDWEIIELHATFLELNLLSQIRALPNPAYAPGEGQTPNPHPLTLHLSPTSTANIKILSLEPAPPTDSAFVKIAPDAEVIVAPKTRSKPYKSGGRSRSVASISRRSGKSTASTIRRKTVREEKKPSLFLRGIDRELCHEWFDEEAAPQDLSVWVDRDLLLSKDFRGVNWVAVNVVKPAGLQPPIDPQKQQVENAASAEGTKPTEKVIAQLHPWDDPPHGQTIALSTPLCAVLGCQGMVGGIVKVEAAPQPLSRSTVQRLKVFPFSSADTKTSDGLKFGGESKAEKEAAAKLISRIYGPSRSERGLLHGPLTDGMVLGLYDGLDRPQGWEGGVIKLDAPTTVTSPRESLNWYLGSERPIPIEVQAPIPYPTWLGEKDEESTPLSDSILVGIDSLLSDLKFHLSHLSSVLLTGALGSGKTAVAKSLARTLREDYLFRTTYFPCRKLVNDESRISTIKETLNRVFMSASWGARLGGQALVILDDLDKLCPVETELQVGNDNGRSRQVSETICSIVRQYCGRDSGVVLLATAQGKDSLNNVVIGGHVVREIVDLKAPDKEARRRIMEAIVQAQTVSPNTIRPQDSNGSRPPTANGSVGGEDGGAWMDGGSQPSRSNSISKSKDDGFLLDAELDFLDLAGQTDGYMPGDLILLVSRARNEALIRSVGETSPQKDMDVVQLGRVDFDNALKGFTPASLRNVTLQTSTTTFASIGGLKETRRILLETLQYPTKYAPIFAQCPLRLRSGLLLYGFPGCGKTLLASAVAGECGLNFISVKGPEILNKYIGASEKSVRDLFERASAAKPCVLFFDEFDSIAPKRGHDSTGVTDRVVNQLLTQMDGAEGLSGVYVLAATSRPDLIDPALLRPGRLDKSLLCDLPDLEDRVDILRALGKKVKLSDEVLAVSSSPLENGEDEGAAGEIEGPLVELAKRTEGFSGADLQALISNAQLEAIHDVLGSSDSQLQSSSTNNARRGGNSNRSNKATAEAAAATVRNFLQFRYGEEAALAEERERALRGSNRSAALAESAAIAAKLAEIKAAARKQRQKKKYGQRLQGAGPFPPGEDGDVDADADGGRDAATKDGGGGGNGNEVRVSLAHLLKALEDTRPSISAQERGRLQRIYREFVVGRSGEMRDGQPSMEVGGRSSLM</sequence>
<evidence type="ECO:0000256" key="12">
    <source>
        <dbReference type="ARBA" id="ARBA00048778"/>
    </source>
</evidence>
<dbReference type="InterPro" id="IPR041569">
    <property type="entry name" value="AAA_lid_3"/>
</dbReference>
<feature type="compositionally biased region" description="Polar residues" evidence="13">
    <location>
        <begin position="718"/>
        <end position="740"/>
    </location>
</feature>
<evidence type="ECO:0000313" key="15">
    <source>
        <dbReference type="EMBL" id="RYP04142.1"/>
    </source>
</evidence>
<comment type="similarity">
    <text evidence="2">Belongs to the AAA ATPase family.</text>
</comment>
<feature type="domain" description="AAA+ ATPase" evidence="14">
    <location>
        <begin position="887"/>
        <end position="1023"/>
    </location>
</feature>
<keyword evidence="4" id="KW-0962">Peroxisome biogenesis</keyword>
<evidence type="ECO:0000256" key="7">
    <source>
        <dbReference type="ARBA" id="ARBA00022840"/>
    </source>
</evidence>
<evidence type="ECO:0000256" key="13">
    <source>
        <dbReference type="SAM" id="MobiDB-lite"/>
    </source>
</evidence>
<evidence type="ECO:0000313" key="16">
    <source>
        <dbReference type="Proteomes" id="UP000293360"/>
    </source>
</evidence>
<dbReference type="InterPro" id="IPR003960">
    <property type="entry name" value="ATPase_AAA_CS"/>
</dbReference>
<keyword evidence="7" id="KW-0067">ATP-binding</keyword>
<dbReference type="OrthoDB" id="2187at2759"/>
<evidence type="ECO:0000256" key="5">
    <source>
        <dbReference type="ARBA" id="ARBA00022741"/>
    </source>
</evidence>
<protein>
    <recommendedName>
        <fullName evidence="11">Peroxisomal ATPase PEX1</fullName>
    </recommendedName>
    <alternativeName>
        <fullName evidence="10">Peroxin-1</fullName>
    </alternativeName>
</protein>
<dbReference type="GO" id="GO:0005778">
    <property type="term" value="C:peroxisomal membrane"/>
    <property type="evidence" value="ECO:0007669"/>
    <property type="project" value="TreeGrafter"/>
</dbReference>
<evidence type="ECO:0000256" key="10">
    <source>
        <dbReference type="ARBA" id="ARBA00032509"/>
    </source>
</evidence>
<evidence type="ECO:0000256" key="4">
    <source>
        <dbReference type="ARBA" id="ARBA00022593"/>
    </source>
</evidence>
<feature type="region of interest" description="Disordered" evidence="13">
    <location>
        <begin position="1272"/>
        <end position="1291"/>
    </location>
</feature>
<feature type="region of interest" description="Disordered" evidence="13">
    <location>
        <begin position="330"/>
        <end position="349"/>
    </location>
</feature>
<comment type="catalytic activity">
    <reaction evidence="12">
        <text>ATP + H2O = ADP + phosphate + H(+)</text>
        <dbReference type="Rhea" id="RHEA:13065"/>
        <dbReference type="ChEBI" id="CHEBI:15377"/>
        <dbReference type="ChEBI" id="CHEBI:15378"/>
        <dbReference type="ChEBI" id="CHEBI:30616"/>
        <dbReference type="ChEBI" id="CHEBI:43474"/>
        <dbReference type="ChEBI" id="CHEBI:456216"/>
    </reaction>
    <physiologicalReaction direction="left-to-right" evidence="12">
        <dbReference type="Rhea" id="RHEA:13066"/>
    </physiologicalReaction>
</comment>
<dbReference type="PANTHER" id="PTHR23077:SF12">
    <property type="entry name" value="PEROXISOMAL ATPASE PEX1"/>
    <property type="match status" value="1"/>
</dbReference>
<dbReference type="InterPro" id="IPR003593">
    <property type="entry name" value="AAA+_ATPase"/>
</dbReference>
<evidence type="ECO:0000256" key="6">
    <source>
        <dbReference type="ARBA" id="ARBA00022801"/>
    </source>
</evidence>
<evidence type="ECO:0000256" key="2">
    <source>
        <dbReference type="ARBA" id="ARBA00006914"/>
    </source>
</evidence>
<dbReference type="GO" id="GO:0005829">
    <property type="term" value="C:cytosol"/>
    <property type="evidence" value="ECO:0007669"/>
    <property type="project" value="TreeGrafter"/>
</dbReference>
<proteinExistence type="inferred from homology"/>
<dbReference type="InterPro" id="IPR003959">
    <property type="entry name" value="ATPase_AAA_core"/>
</dbReference>
<dbReference type="GO" id="GO:0005524">
    <property type="term" value="F:ATP binding"/>
    <property type="evidence" value="ECO:0007669"/>
    <property type="project" value="UniProtKB-KW"/>
</dbReference>
<dbReference type="FunFam" id="3.10.330.10:FF:000011">
    <property type="entry name" value="Peroxisome biogenesis protein peroxin 1"/>
    <property type="match status" value="1"/>
</dbReference>